<comment type="caution">
    <text evidence="1">The sequence shown here is derived from an EMBL/GenBank/DDBJ whole genome shotgun (WGS) entry which is preliminary data.</text>
</comment>
<protein>
    <submittedName>
        <fullName evidence="1">Uncharacterized protein</fullName>
    </submittedName>
</protein>
<gene>
    <name evidence="1" type="ORF">COT82_01445</name>
</gene>
<organism evidence="1 2">
    <name type="scientific">Candidatus Campbellbacteria bacterium CG10_big_fil_rev_8_21_14_0_10_35_52</name>
    <dbReference type="NCBI Taxonomy" id="1974527"/>
    <lineage>
        <taxon>Bacteria</taxon>
        <taxon>Candidatus Campbelliibacteriota</taxon>
    </lineage>
</organism>
<name>A0A2M6WVE0_9BACT</name>
<sequence>MNIKINKLIKEIEKSRNCYLCPETAEKLVEKIAKKYHSSNNKKEFKNLVERETEKLELNYNYCRFAFSYFGSSKKKKKERKREKYRKYRQMFFSFYKPVVRY</sequence>
<proteinExistence type="predicted"/>
<evidence type="ECO:0000313" key="1">
    <source>
        <dbReference type="EMBL" id="PIT96769.1"/>
    </source>
</evidence>
<evidence type="ECO:0000313" key="2">
    <source>
        <dbReference type="Proteomes" id="UP000230481"/>
    </source>
</evidence>
<dbReference type="Proteomes" id="UP000230481">
    <property type="component" value="Unassembled WGS sequence"/>
</dbReference>
<dbReference type="AlphaFoldDB" id="A0A2M6WVE0"/>
<reference evidence="2" key="1">
    <citation type="submission" date="2017-09" db="EMBL/GenBank/DDBJ databases">
        <title>Depth-based differentiation of microbial function through sediment-hosted aquifers and enrichment of novel symbionts in the deep terrestrial subsurface.</title>
        <authorList>
            <person name="Probst A.J."/>
            <person name="Ladd B."/>
            <person name="Jarett J.K."/>
            <person name="Geller-Mcgrath D.E."/>
            <person name="Sieber C.M.K."/>
            <person name="Emerson J.B."/>
            <person name="Anantharaman K."/>
            <person name="Thomas B.C."/>
            <person name="Malmstrom R."/>
            <person name="Stieglmeier M."/>
            <person name="Klingl A."/>
            <person name="Woyke T."/>
            <person name="Ryan C.M."/>
            <person name="Banfield J.F."/>
        </authorList>
    </citation>
    <scope>NUCLEOTIDE SEQUENCE [LARGE SCALE GENOMIC DNA]</scope>
</reference>
<accession>A0A2M6WVE0</accession>
<dbReference type="EMBL" id="PFAA01000029">
    <property type="protein sequence ID" value="PIT96769.1"/>
    <property type="molecule type" value="Genomic_DNA"/>
</dbReference>